<reference evidence="1 2" key="2">
    <citation type="journal article" date="2022" name="Mol. Ecol. Resour.">
        <title>The genomes of chicory, endive, great burdock and yacon provide insights into Asteraceae paleo-polyploidization history and plant inulin production.</title>
        <authorList>
            <person name="Fan W."/>
            <person name="Wang S."/>
            <person name="Wang H."/>
            <person name="Wang A."/>
            <person name="Jiang F."/>
            <person name="Liu H."/>
            <person name="Zhao H."/>
            <person name="Xu D."/>
            <person name="Zhang Y."/>
        </authorList>
    </citation>
    <scope>NUCLEOTIDE SEQUENCE [LARGE SCALE GENOMIC DNA]</scope>
    <source>
        <strain evidence="2">cv. Punajuju</strain>
        <tissue evidence="1">Leaves</tissue>
    </source>
</reference>
<dbReference type="Proteomes" id="UP001055811">
    <property type="component" value="Linkage Group LG03"/>
</dbReference>
<comment type="caution">
    <text evidence="1">The sequence shown here is derived from an EMBL/GenBank/DDBJ whole genome shotgun (WGS) entry which is preliminary data.</text>
</comment>
<proteinExistence type="predicted"/>
<dbReference type="EMBL" id="CM042011">
    <property type="protein sequence ID" value="KAI3767107.1"/>
    <property type="molecule type" value="Genomic_DNA"/>
</dbReference>
<organism evidence="1 2">
    <name type="scientific">Cichorium intybus</name>
    <name type="common">Chicory</name>
    <dbReference type="NCBI Taxonomy" id="13427"/>
    <lineage>
        <taxon>Eukaryota</taxon>
        <taxon>Viridiplantae</taxon>
        <taxon>Streptophyta</taxon>
        <taxon>Embryophyta</taxon>
        <taxon>Tracheophyta</taxon>
        <taxon>Spermatophyta</taxon>
        <taxon>Magnoliopsida</taxon>
        <taxon>eudicotyledons</taxon>
        <taxon>Gunneridae</taxon>
        <taxon>Pentapetalae</taxon>
        <taxon>asterids</taxon>
        <taxon>campanulids</taxon>
        <taxon>Asterales</taxon>
        <taxon>Asteraceae</taxon>
        <taxon>Cichorioideae</taxon>
        <taxon>Cichorieae</taxon>
        <taxon>Cichoriinae</taxon>
        <taxon>Cichorium</taxon>
    </lineage>
</organism>
<evidence type="ECO:0000313" key="1">
    <source>
        <dbReference type="EMBL" id="KAI3767107.1"/>
    </source>
</evidence>
<protein>
    <submittedName>
        <fullName evidence="1">Uncharacterized protein</fullName>
    </submittedName>
</protein>
<name>A0ACB9F7L7_CICIN</name>
<gene>
    <name evidence="1" type="ORF">L2E82_17193</name>
</gene>
<sequence>MVVVSPGLISTVHPSIDVNNNQQYQNLKFTAQKLQDCTDDCEEADSLIENGMIGGNKLMISSEVDVVTDNALVGNTVMAIRVEHGCRSEVCDDIASFGTMIQEVGRTVDHGCHSKPPISGPFHILTP</sequence>
<accession>A0ACB9F7L7</accession>
<reference evidence="2" key="1">
    <citation type="journal article" date="2022" name="Mol. Ecol. Resour.">
        <title>The genomes of chicory, endive, great burdock and yacon provide insights into Asteraceae palaeo-polyploidization history and plant inulin production.</title>
        <authorList>
            <person name="Fan W."/>
            <person name="Wang S."/>
            <person name="Wang H."/>
            <person name="Wang A."/>
            <person name="Jiang F."/>
            <person name="Liu H."/>
            <person name="Zhao H."/>
            <person name="Xu D."/>
            <person name="Zhang Y."/>
        </authorList>
    </citation>
    <scope>NUCLEOTIDE SEQUENCE [LARGE SCALE GENOMIC DNA]</scope>
    <source>
        <strain evidence="2">cv. Punajuju</strain>
    </source>
</reference>
<keyword evidence="2" id="KW-1185">Reference proteome</keyword>
<evidence type="ECO:0000313" key="2">
    <source>
        <dbReference type="Proteomes" id="UP001055811"/>
    </source>
</evidence>